<dbReference type="PIRSF" id="PIRSF036979">
    <property type="entry name" value="Arginase"/>
    <property type="match status" value="1"/>
</dbReference>
<organism evidence="6 7">
    <name type="scientific">Alteracholeplasma palmae (strain ATCC 49389 / J233)</name>
    <name type="common">Acholeplasma palmae</name>
    <dbReference type="NCBI Taxonomy" id="1318466"/>
    <lineage>
        <taxon>Bacteria</taxon>
        <taxon>Bacillati</taxon>
        <taxon>Mycoplasmatota</taxon>
        <taxon>Mollicutes</taxon>
        <taxon>Acholeplasmatales</taxon>
        <taxon>Acholeplasmataceae</taxon>
        <taxon>Acholeplasma</taxon>
    </lineage>
</organism>
<dbReference type="PANTHER" id="PTHR11358:SF26">
    <property type="entry name" value="GUANIDINO ACID HYDROLASE, MITOCHONDRIAL"/>
    <property type="match status" value="1"/>
</dbReference>
<feature type="binding site" evidence="4">
    <location>
        <position position="133"/>
    </location>
    <ligand>
        <name>Mn(2+)</name>
        <dbReference type="ChEBI" id="CHEBI:29035"/>
        <label>1</label>
    </ligand>
</feature>
<evidence type="ECO:0000313" key="7">
    <source>
        <dbReference type="Proteomes" id="UP000032740"/>
    </source>
</evidence>
<dbReference type="InterPro" id="IPR020855">
    <property type="entry name" value="Ureohydrolase_Mn_BS"/>
</dbReference>
<feature type="binding site" evidence="4">
    <location>
        <position position="110"/>
    </location>
    <ligand>
        <name>Mn(2+)</name>
        <dbReference type="ChEBI" id="CHEBI:29035"/>
        <label>1</label>
    </ligand>
</feature>
<dbReference type="STRING" id="1318466.BN85401480"/>
<keyword evidence="4" id="KW-0464">Manganese</keyword>
<dbReference type="PROSITE" id="PS01053">
    <property type="entry name" value="ARGINASE_1"/>
    <property type="match status" value="1"/>
</dbReference>
<dbReference type="SUPFAM" id="SSF52768">
    <property type="entry name" value="Arginase/deacetylase"/>
    <property type="match status" value="1"/>
</dbReference>
<keyword evidence="3 5" id="KW-0378">Hydrolase</keyword>
<dbReference type="OrthoDB" id="9788689at2"/>
<feature type="binding site" evidence="4">
    <location>
        <position position="137"/>
    </location>
    <ligand>
        <name>Mn(2+)</name>
        <dbReference type="ChEBI" id="CHEBI:29035"/>
        <label>1</label>
    </ligand>
</feature>
<dbReference type="Proteomes" id="UP000032740">
    <property type="component" value="Chromosome"/>
</dbReference>
<dbReference type="NCBIfam" id="TIGR01230">
    <property type="entry name" value="agmatinase"/>
    <property type="match status" value="1"/>
</dbReference>
<dbReference type="EMBL" id="FO681347">
    <property type="protein sequence ID" value="CCV63725.1"/>
    <property type="molecule type" value="Genomic_DNA"/>
</dbReference>
<comment type="similarity">
    <text evidence="1">Belongs to the arginase family. Agmatinase subfamily.</text>
</comment>
<evidence type="ECO:0000256" key="5">
    <source>
        <dbReference type="RuleBase" id="RU003684"/>
    </source>
</evidence>
<reference evidence="6 7" key="1">
    <citation type="journal article" date="2013" name="J. Mol. Microbiol. Biotechnol.">
        <title>Analysis of the Complete Genomes of Acholeplasma brassicae , A. palmae and A. laidlawii and Their Comparison to the Obligate Parasites from ' Candidatus Phytoplasma'.</title>
        <authorList>
            <person name="Kube M."/>
            <person name="Siewert C."/>
            <person name="Migdoll A.M."/>
            <person name="Duduk B."/>
            <person name="Holz S."/>
            <person name="Rabus R."/>
            <person name="Seemuller E."/>
            <person name="Mitrovic J."/>
            <person name="Muller I."/>
            <person name="Buttner C."/>
            <person name="Reinhardt R."/>
        </authorList>
    </citation>
    <scope>NUCLEOTIDE SEQUENCE [LARGE SCALE GENOMIC DNA]</scope>
    <source>
        <strain evidence="6 7">J233</strain>
    </source>
</reference>
<feature type="binding site" evidence="4">
    <location>
        <position position="214"/>
    </location>
    <ligand>
        <name>Mn(2+)</name>
        <dbReference type="ChEBI" id="CHEBI:29035"/>
        <label>1</label>
    </ligand>
</feature>
<dbReference type="HOGENOM" id="CLU_039478_0_2_14"/>
<dbReference type="Gene3D" id="3.40.800.10">
    <property type="entry name" value="Ureohydrolase domain"/>
    <property type="match status" value="1"/>
</dbReference>
<evidence type="ECO:0000256" key="3">
    <source>
        <dbReference type="ARBA" id="ARBA00022801"/>
    </source>
</evidence>
<evidence type="ECO:0000256" key="4">
    <source>
        <dbReference type="PIRSR" id="PIRSR036979-1"/>
    </source>
</evidence>
<accession>U4KNG3</accession>
<keyword evidence="7" id="KW-1185">Reference proteome</keyword>
<dbReference type="RefSeq" id="WP_026654692.1">
    <property type="nucleotide sequence ID" value="NC_022538.1"/>
</dbReference>
<evidence type="ECO:0000256" key="2">
    <source>
        <dbReference type="ARBA" id="ARBA00022723"/>
    </source>
</evidence>
<dbReference type="AlphaFoldDB" id="U4KNG3"/>
<dbReference type="GO" id="GO:0008783">
    <property type="term" value="F:agmatinase activity"/>
    <property type="evidence" value="ECO:0007669"/>
    <property type="project" value="UniProtKB-EC"/>
</dbReference>
<dbReference type="InterPro" id="IPR006035">
    <property type="entry name" value="Ureohydrolase"/>
</dbReference>
<dbReference type="PROSITE" id="PS51409">
    <property type="entry name" value="ARGINASE_2"/>
    <property type="match status" value="1"/>
</dbReference>
<dbReference type="InterPro" id="IPR005925">
    <property type="entry name" value="Agmatinase-rel"/>
</dbReference>
<dbReference type="InterPro" id="IPR023696">
    <property type="entry name" value="Ureohydrolase_dom_sf"/>
</dbReference>
<sequence>MKFNKVDLSFQSCVSNYEEADVVIYSVPMDATTSFRPGTRFAGNAIRVDSFGVEWYSPYRDRDLKNYKTVDTGDLDLPIGAVEDALNIVYDATKTILEDNKVPMMIGGEHLVTYPVLKAVKEKYDNLHVIHLDAHTDLREEFFGRELSHATFMRQAHKFLGDHKIFQFGIRSGDKHEFEWAKKHIHQQKFDFTGLDKVVEQLKDVPVYITIDLDVLDPAVFPGTGTPEAGGMQYKELLWAIDQFEKLNHIVGADIVELAPMLDPSGASTAVACKTLREMVLLLHKNIEKKNK</sequence>
<feature type="binding site" evidence="4">
    <location>
        <position position="212"/>
    </location>
    <ligand>
        <name>Mn(2+)</name>
        <dbReference type="ChEBI" id="CHEBI:29035"/>
        <label>1</label>
    </ligand>
</feature>
<evidence type="ECO:0000256" key="1">
    <source>
        <dbReference type="ARBA" id="ARBA00009227"/>
    </source>
</evidence>
<comment type="cofactor">
    <cofactor evidence="4">
        <name>Mn(2+)</name>
        <dbReference type="ChEBI" id="CHEBI:29035"/>
    </cofactor>
    <text evidence="4">Binds 2 manganese ions per subunit.</text>
</comment>
<dbReference type="Pfam" id="PF00491">
    <property type="entry name" value="Arginase"/>
    <property type="match status" value="1"/>
</dbReference>
<gene>
    <name evidence="6" type="primary">speB</name>
    <name evidence="6" type="ORF">BN85401480</name>
</gene>
<dbReference type="EC" id="3.5.3.11" evidence="6"/>
<dbReference type="PANTHER" id="PTHR11358">
    <property type="entry name" value="ARGINASE/AGMATINASE"/>
    <property type="match status" value="1"/>
</dbReference>
<dbReference type="GO" id="GO:0046872">
    <property type="term" value="F:metal ion binding"/>
    <property type="evidence" value="ECO:0007669"/>
    <property type="project" value="UniProtKB-KW"/>
</dbReference>
<protein>
    <submittedName>
        <fullName evidence="6">Putative agmatinase</fullName>
        <ecNumber evidence="6">3.5.3.11</ecNumber>
    </submittedName>
</protein>
<name>U4KNG3_ALTPJ</name>
<dbReference type="CDD" id="cd11593">
    <property type="entry name" value="Agmatinase-like_2"/>
    <property type="match status" value="1"/>
</dbReference>
<dbReference type="KEGG" id="apal:BN85401480"/>
<keyword evidence="2 4" id="KW-0479">Metal-binding</keyword>
<proteinExistence type="inferred from homology"/>
<dbReference type="GO" id="GO:0033389">
    <property type="term" value="P:putrescine biosynthetic process from arginine, via agmatine"/>
    <property type="evidence" value="ECO:0007669"/>
    <property type="project" value="TreeGrafter"/>
</dbReference>
<feature type="binding site" evidence="4">
    <location>
        <position position="135"/>
    </location>
    <ligand>
        <name>Mn(2+)</name>
        <dbReference type="ChEBI" id="CHEBI:29035"/>
        <label>1</label>
    </ligand>
</feature>
<evidence type="ECO:0000313" key="6">
    <source>
        <dbReference type="EMBL" id="CCV63725.1"/>
    </source>
</evidence>